<dbReference type="Proteomes" id="UP000502706">
    <property type="component" value="Chromosome"/>
</dbReference>
<evidence type="ECO:0000313" key="3">
    <source>
        <dbReference type="EMBL" id="QIN80250.1"/>
    </source>
</evidence>
<reference evidence="3 4" key="1">
    <citation type="submission" date="2019-10" db="EMBL/GenBank/DDBJ databases">
        <title>Rubrobacter sp nov SCSIO 52915 isolated from a deep-sea sediment in the South China Sea.</title>
        <authorList>
            <person name="Chen R.W."/>
        </authorList>
    </citation>
    <scope>NUCLEOTIDE SEQUENCE [LARGE SCALE GENOMIC DNA]</scope>
    <source>
        <strain evidence="3 4">SCSIO 52915</strain>
    </source>
</reference>
<dbReference type="AlphaFoldDB" id="A0A6G8Q1F8"/>
<dbReference type="GO" id="GO:0016758">
    <property type="term" value="F:hexosyltransferase activity"/>
    <property type="evidence" value="ECO:0007669"/>
    <property type="project" value="TreeGrafter"/>
</dbReference>
<dbReference type="KEGG" id="rmar:GBA65_18935"/>
<dbReference type="CDD" id="cd06533">
    <property type="entry name" value="Glyco_transf_WecG_TagA"/>
    <property type="match status" value="1"/>
</dbReference>
<dbReference type="PANTHER" id="PTHR34136">
    <property type="match status" value="1"/>
</dbReference>
<keyword evidence="1" id="KW-0328">Glycosyltransferase</keyword>
<organism evidence="3 4">
    <name type="scientific">Rubrobacter marinus</name>
    <dbReference type="NCBI Taxonomy" id="2653852"/>
    <lineage>
        <taxon>Bacteria</taxon>
        <taxon>Bacillati</taxon>
        <taxon>Actinomycetota</taxon>
        <taxon>Rubrobacteria</taxon>
        <taxon>Rubrobacterales</taxon>
        <taxon>Rubrobacteraceae</taxon>
        <taxon>Rubrobacter</taxon>
    </lineage>
</organism>
<dbReference type="InterPro" id="IPR004629">
    <property type="entry name" value="WecG_TagA_CpsF"/>
</dbReference>
<dbReference type="NCBIfam" id="TIGR00696">
    <property type="entry name" value="wecG_tagA_cpsF"/>
    <property type="match status" value="1"/>
</dbReference>
<keyword evidence="2 3" id="KW-0808">Transferase</keyword>
<evidence type="ECO:0000313" key="4">
    <source>
        <dbReference type="Proteomes" id="UP000502706"/>
    </source>
</evidence>
<dbReference type="EMBL" id="CP045121">
    <property type="protein sequence ID" value="QIN80250.1"/>
    <property type="molecule type" value="Genomic_DNA"/>
</dbReference>
<name>A0A6G8Q1F8_9ACTN</name>
<evidence type="ECO:0000256" key="1">
    <source>
        <dbReference type="ARBA" id="ARBA00022676"/>
    </source>
</evidence>
<proteinExistence type="predicted"/>
<gene>
    <name evidence="3" type="ORF">GBA65_18935</name>
</gene>
<evidence type="ECO:0000256" key="2">
    <source>
        <dbReference type="ARBA" id="ARBA00022679"/>
    </source>
</evidence>
<dbReference type="Pfam" id="PF03808">
    <property type="entry name" value="Glyco_tran_WecG"/>
    <property type="match status" value="1"/>
</dbReference>
<accession>A0A6G8Q1F8</accession>
<protein>
    <submittedName>
        <fullName evidence="3">WecB/TagA/CpsF family glycosyltransferase</fullName>
    </submittedName>
</protein>
<sequence>MNVPSYSLLGVRVDALTEGDLSALIREAAARNERHLVLNHNLHSLYLYHHDPAFRKLYDRADHVHVDGMPLVWAGRLLGYGLTRENRLTSVDWLPHVLKTCAEEGLRVYFLGSEPGVPEGAAARFREGAPGLRVETHHGYFDAAPGSPENERVLREIDEYRPHALMVGMGMPRQERWILENLDRLQANTIWNLGAFMDYAAGAVPTPPRWMARLGLEWLARFAAEPRRLWRRYLLEPPFALVLLARDLARRYGPRGIGGRS</sequence>
<keyword evidence="4" id="KW-1185">Reference proteome</keyword>
<dbReference type="PANTHER" id="PTHR34136:SF1">
    <property type="entry name" value="UDP-N-ACETYL-D-MANNOSAMINURONIC ACID TRANSFERASE"/>
    <property type="match status" value="1"/>
</dbReference>